<feature type="transmembrane region" description="Helical" evidence="1">
    <location>
        <begin position="113"/>
        <end position="132"/>
    </location>
</feature>
<gene>
    <name evidence="2" type="ORF">J2S18_001312</name>
</gene>
<reference evidence="2 3" key="1">
    <citation type="submission" date="2023-07" db="EMBL/GenBank/DDBJ databases">
        <title>Genomic Encyclopedia of Type Strains, Phase IV (KMG-IV): sequencing the most valuable type-strain genomes for metagenomic binning, comparative biology and taxonomic classification.</title>
        <authorList>
            <person name="Goeker M."/>
        </authorList>
    </citation>
    <scope>NUCLEOTIDE SEQUENCE [LARGE SCALE GENOMIC DNA]</scope>
    <source>
        <strain evidence="2 3">DSM 20694</strain>
    </source>
</reference>
<feature type="transmembrane region" description="Helical" evidence="1">
    <location>
        <begin position="12"/>
        <end position="31"/>
    </location>
</feature>
<sequence length="198" mass="21742">MNKEKLNVKDLINIGLFTVLIFAFTFVGGMIGFVPVLMPLVPFVSGVLSGPVSILFATKIKKAGMLFIEQMIIAVIFVVMGHGPWMLLTAAVGGVLGEFILKKGKYKSIKYARFAFVVATLSGLGNWLPIFFAREAYIKQMIDLGYGQEFADKMMSVLPNWSLLPIIISGMFGMYVGCTIGIKMLKKHFVKAGMVKEG</sequence>
<keyword evidence="1" id="KW-1133">Transmembrane helix</keyword>
<dbReference type="Pfam" id="PF09605">
    <property type="entry name" value="Trep_Strep"/>
    <property type="match status" value="1"/>
</dbReference>
<dbReference type="EMBL" id="JAUSUF010000003">
    <property type="protein sequence ID" value="MDQ0149382.1"/>
    <property type="molecule type" value="Genomic_DNA"/>
</dbReference>
<evidence type="ECO:0000256" key="1">
    <source>
        <dbReference type="SAM" id="Phobius"/>
    </source>
</evidence>
<dbReference type="InterPro" id="IPR011733">
    <property type="entry name" value="CHP02185_IM"/>
</dbReference>
<keyword evidence="3" id="KW-1185">Reference proteome</keyword>
<accession>A0ABT9USS9</accession>
<evidence type="ECO:0000313" key="2">
    <source>
        <dbReference type="EMBL" id="MDQ0149382.1"/>
    </source>
</evidence>
<evidence type="ECO:0000313" key="3">
    <source>
        <dbReference type="Proteomes" id="UP001228504"/>
    </source>
</evidence>
<feature type="transmembrane region" description="Helical" evidence="1">
    <location>
        <begin position="37"/>
        <end position="56"/>
    </location>
</feature>
<name>A0ABT9USS9_9FIRM</name>
<dbReference type="NCBIfam" id="TIGR02185">
    <property type="entry name" value="Trep_Strep"/>
    <property type="match status" value="1"/>
</dbReference>
<protein>
    <submittedName>
        <fullName evidence="2">Energy-coupling factor transport system substrate-specific component</fullName>
    </submittedName>
</protein>
<keyword evidence="1" id="KW-0812">Transmembrane</keyword>
<dbReference type="Proteomes" id="UP001228504">
    <property type="component" value="Unassembled WGS sequence"/>
</dbReference>
<feature type="transmembrane region" description="Helical" evidence="1">
    <location>
        <begin position="85"/>
        <end position="101"/>
    </location>
</feature>
<comment type="caution">
    <text evidence="2">The sequence shown here is derived from an EMBL/GenBank/DDBJ whole genome shotgun (WGS) entry which is preliminary data.</text>
</comment>
<feature type="transmembrane region" description="Helical" evidence="1">
    <location>
        <begin position="63"/>
        <end position="79"/>
    </location>
</feature>
<proteinExistence type="predicted"/>
<keyword evidence="1" id="KW-0472">Membrane</keyword>
<dbReference type="RefSeq" id="WP_307484788.1">
    <property type="nucleotide sequence ID" value="NZ_JAUSUF010000003.1"/>
</dbReference>
<feature type="transmembrane region" description="Helical" evidence="1">
    <location>
        <begin position="163"/>
        <end position="182"/>
    </location>
</feature>
<organism evidence="2 3">
    <name type="scientific">Eubacterium multiforme</name>
    <dbReference type="NCBI Taxonomy" id="83339"/>
    <lineage>
        <taxon>Bacteria</taxon>
        <taxon>Bacillati</taxon>
        <taxon>Bacillota</taxon>
        <taxon>Clostridia</taxon>
        <taxon>Eubacteriales</taxon>
        <taxon>Eubacteriaceae</taxon>
        <taxon>Eubacterium</taxon>
    </lineage>
</organism>